<reference evidence="2" key="1">
    <citation type="journal article" date="2023" name="G3 (Bethesda)">
        <title>A reference genome for the long-term kleptoplast-retaining sea slug Elysia crispata morphotype clarki.</title>
        <authorList>
            <person name="Eastman K.E."/>
            <person name="Pendleton A.L."/>
            <person name="Shaikh M.A."/>
            <person name="Suttiyut T."/>
            <person name="Ogas R."/>
            <person name="Tomko P."/>
            <person name="Gavelis G."/>
            <person name="Widhalm J.R."/>
            <person name="Wisecaver J.H."/>
        </authorList>
    </citation>
    <scope>NUCLEOTIDE SEQUENCE</scope>
    <source>
        <strain evidence="2">ECLA1</strain>
    </source>
</reference>
<feature type="compositionally biased region" description="Polar residues" evidence="1">
    <location>
        <begin position="808"/>
        <end position="820"/>
    </location>
</feature>
<evidence type="ECO:0000313" key="2">
    <source>
        <dbReference type="EMBL" id="KAK3784714.1"/>
    </source>
</evidence>
<proteinExistence type="predicted"/>
<dbReference type="PANTHER" id="PTHR35978:SF1">
    <property type="entry name" value="IQ DOMAIN-CONTAINING PROTEIN M"/>
    <property type="match status" value="1"/>
</dbReference>
<feature type="compositionally biased region" description="Basic and acidic residues" evidence="1">
    <location>
        <begin position="645"/>
        <end position="660"/>
    </location>
</feature>
<gene>
    <name evidence="2" type="ORF">RRG08_032167</name>
</gene>
<comment type="caution">
    <text evidence="2">The sequence shown here is derived from an EMBL/GenBank/DDBJ whole genome shotgun (WGS) entry which is preliminary data.</text>
</comment>
<evidence type="ECO:0000313" key="3">
    <source>
        <dbReference type="Proteomes" id="UP001283361"/>
    </source>
</evidence>
<feature type="compositionally biased region" description="Pro residues" evidence="1">
    <location>
        <begin position="949"/>
        <end position="959"/>
    </location>
</feature>
<keyword evidence="3" id="KW-1185">Reference proteome</keyword>
<feature type="compositionally biased region" description="Basic and acidic residues" evidence="1">
    <location>
        <begin position="462"/>
        <end position="478"/>
    </location>
</feature>
<dbReference type="PANTHER" id="PTHR35978">
    <property type="entry name" value="IQ DOMAIN-CONTAINING PROTEIN M"/>
    <property type="match status" value="1"/>
</dbReference>
<feature type="compositionally biased region" description="Polar residues" evidence="1">
    <location>
        <begin position="435"/>
        <end position="461"/>
    </location>
</feature>
<feature type="region of interest" description="Disordered" evidence="1">
    <location>
        <begin position="417"/>
        <end position="478"/>
    </location>
</feature>
<feature type="region of interest" description="Disordered" evidence="1">
    <location>
        <begin position="945"/>
        <end position="990"/>
    </location>
</feature>
<dbReference type="Pfam" id="PF00612">
    <property type="entry name" value="IQ"/>
    <property type="match status" value="3"/>
</dbReference>
<feature type="compositionally biased region" description="Low complexity" evidence="1">
    <location>
        <begin position="825"/>
        <end position="834"/>
    </location>
</feature>
<dbReference type="Gene3D" id="1.20.5.190">
    <property type="match status" value="1"/>
</dbReference>
<dbReference type="SMART" id="SM00015">
    <property type="entry name" value="IQ"/>
    <property type="match status" value="3"/>
</dbReference>
<feature type="region of interest" description="Disordered" evidence="1">
    <location>
        <begin position="623"/>
        <end position="665"/>
    </location>
</feature>
<feature type="compositionally biased region" description="Low complexity" evidence="1">
    <location>
        <begin position="157"/>
        <end position="169"/>
    </location>
</feature>
<feature type="region of interest" description="Disordered" evidence="1">
    <location>
        <begin position="1515"/>
        <end position="1534"/>
    </location>
</feature>
<sequence>MTSTAAYLPILGLEALETGLHTLHKSRLRTFPEFKGMCDAIKRHYTDLKLAHLTGKAKDLQDQAVRDTKFYNILTKMLCEIEGKHAGQRENLRRVYTWYMANKHVLYCGPHFGREKIKEEAKEILRKATTPRKPTTSRKPVRAKSAVERSTITQRMSARSARRTTSTPRHPAHPKLSFRGDPPPSFRLDLDYLADFEPYNGPVALGQDASLISDSGLSPGLVYGEESDDGPVGHSASPSPPRVLSRPKTAVSPNFSSRRHLLNKSAEVTTPRTLQRMVHPIPSYVNPHTALAKECSPVEPGTLEPPKIVNARNLPPDNLAAWQNFYKGRGYGQDLRGNLKFAGRSGTASDVRYTAHSYGESPELHTGAVLKHISGNDSSPHMLVDEPVDEESAFMQQTLEEFYERADAILAATTKHAPKMSAMKRAKSAPVKDNISGSVSQLSRPGTITPASKPTQESTSALEERSEETTEPKVPKDTGVRLNTVINIIDSVSEDMVFFKEKVAPEPHAGFRQPSTTGLPTPREVESSTLELDMTDSGPCPVSSPMPEEINEMVPEISHISSPFVSRTLKVRENVTDNIGVKKGRCKSAGLLDWRGRIQPDTIRYKWSKTKFGGHTYLKKWNRPNLRSAGSASGRKRPKTAPSSTKERWKTEKESDKNERAVQAASHDVKLVDQNDVDAMFSVHHLLGDGDRTNSLDSLFEMDEAFWRNLRKNRPTPRDDPPTMEFLSFITPSSAALAEQRSKLLSATAGEQGQDGLDGNEELAPNDGGRSVNPIQVPDSSYDVDALNAAVNEELQSLDHTGDACFTGRQSSQEDPQNLVKSEVTGQGDQQTDQTKSHVAVKSVAPSGPRPATAFERSLPLQDLSPSEEWRFSLEEELLNLKGDSKKADHFCDVQLDSTIPGIDNRDSMTTKVQRSAGRMPSQSHTAASSHMLAYSRRYSDALRRAPPLRTPPSIPTPQPSARRLTGRSGSGPVLAELERHARRSRSPRNLMNTVNTLRSEDGYRPESEVSQISQDPFIGMTLQVCRLPTSSRGRWSHVSAENDFDFNEQLLQSLSNHPTNPNHMSREPSFLHSIHETQDYTGIGPKVSAYSQRRTSGQTLRKPTTAPSLEWARSQTGRSEDLGLYRNSTWTSIGSRQNQTCQGMGIDSRTMIVGRPYSKAGRPIAQVSKIPDPDELYDAVVKQKEAAAAVDIQRIFRGYVARSVYKNLLSEEIKRKEDERRAAIKIQSIYRGHISRKQAIYNRPPMNPDLIKWSKDVKAIQSENSQKRQVKMDALANEISENHRVAAQKISTIGPHVEVYDIYHPKKTGPTKKELNQAAIKIQKFVRGWVIRRKMEKLSRKAVWYGSSFQKMVKEYKTMLKRVQHQHGVDKASTPFSISDMNNYIDTRRRYESVFEKKSFGGELEHGDIEAFFRECDLYPSQAEVEEAMDVTMRGQSKRESKGLKKKELMDMIFYIYTPSATGLKGTRQSTWMSPIIEGQEARKLLGSEFVEPAPLAACAKLVIDTKREQRLKEQAQREAEEKRRINEEKEKRDTDLSKQHCLAVDTPRVLCQWDIVTASVEIPALCITNLQVKIGDVQHAHRKQFNALGFRCVKYPSNGFHQPKVKSSNIDNEIYPALTDGRTLHSARPCYQTSITDAYPNTRQPLSAKSIATRV</sequence>
<name>A0AAE1AB85_9GAST</name>
<feature type="region of interest" description="Disordered" evidence="1">
    <location>
        <begin position="802"/>
        <end position="860"/>
    </location>
</feature>
<dbReference type="Proteomes" id="UP001283361">
    <property type="component" value="Unassembled WGS sequence"/>
</dbReference>
<dbReference type="PROSITE" id="PS50096">
    <property type="entry name" value="IQ"/>
    <property type="match status" value="3"/>
</dbReference>
<evidence type="ECO:0000256" key="1">
    <source>
        <dbReference type="SAM" id="MobiDB-lite"/>
    </source>
</evidence>
<dbReference type="EMBL" id="JAWDGP010002216">
    <property type="protein sequence ID" value="KAK3784714.1"/>
    <property type="molecule type" value="Genomic_DNA"/>
</dbReference>
<protein>
    <submittedName>
        <fullName evidence="2">Uncharacterized protein</fullName>
    </submittedName>
</protein>
<feature type="region of interest" description="Disordered" evidence="1">
    <location>
        <begin position="220"/>
        <end position="263"/>
    </location>
</feature>
<accession>A0AAE1AB85</accession>
<feature type="region of interest" description="Disordered" evidence="1">
    <location>
        <begin position="748"/>
        <end position="780"/>
    </location>
</feature>
<dbReference type="InterPro" id="IPR000048">
    <property type="entry name" value="IQ_motif_EF-hand-BS"/>
</dbReference>
<feature type="region of interest" description="Disordered" evidence="1">
    <location>
        <begin position="126"/>
        <end position="183"/>
    </location>
</feature>
<organism evidence="2 3">
    <name type="scientific">Elysia crispata</name>
    <name type="common">lettuce slug</name>
    <dbReference type="NCBI Taxonomy" id="231223"/>
    <lineage>
        <taxon>Eukaryota</taxon>
        <taxon>Metazoa</taxon>
        <taxon>Spiralia</taxon>
        <taxon>Lophotrochozoa</taxon>
        <taxon>Mollusca</taxon>
        <taxon>Gastropoda</taxon>
        <taxon>Heterobranchia</taxon>
        <taxon>Euthyneura</taxon>
        <taxon>Panpulmonata</taxon>
        <taxon>Sacoglossa</taxon>
        <taxon>Placobranchoidea</taxon>
        <taxon>Plakobranchidae</taxon>
        <taxon>Elysia</taxon>
    </lineage>
</organism>
<feature type="compositionally biased region" description="Basic residues" evidence="1">
    <location>
        <begin position="417"/>
        <end position="427"/>
    </location>
</feature>
<feature type="region of interest" description="Disordered" evidence="1">
    <location>
        <begin position="1092"/>
        <end position="1113"/>
    </location>
</feature>